<dbReference type="AlphaFoldDB" id="A0A937K0Y9"/>
<feature type="transmembrane region" description="Helical" evidence="5">
    <location>
        <begin position="45"/>
        <end position="68"/>
    </location>
</feature>
<organism evidence="6 7">
    <name type="scientific">Fulvivirga sediminis</name>
    <dbReference type="NCBI Taxonomy" id="2803949"/>
    <lineage>
        <taxon>Bacteria</taxon>
        <taxon>Pseudomonadati</taxon>
        <taxon>Bacteroidota</taxon>
        <taxon>Cytophagia</taxon>
        <taxon>Cytophagales</taxon>
        <taxon>Fulvivirgaceae</taxon>
        <taxon>Fulvivirga</taxon>
    </lineage>
</organism>
<evidence type="ECO:0000256" key="3">
    <source>
        <dbReference type="ARBA" id="ARBA00022989"/>
    </source>
</evidence>
<keyword evidence="7" id="KW-1185">Reference proteome</keyword>
<dbReference type="RefSeq" id="WP_202246618.1">
    <property type="nucleotide sequence ID" value="NZ_JAESIY010000018.1"/>
</dbReference>
<evidence type="ECO:0000256" key="5">
    <source>
        <dbReference type="SAM" id="Phobius"/>
    </source>
</evidence>
<dbReference type="Proteomes" id="UP000659388">
    <property type="component" value="Unassembled WGS sequence"/>
</dbReference>
<keyword evidence="1" id="KW-1003">Cell membrane</keyword>
<name>A0A937K0Y9_9BACT</name>
<sequence length="103" mass="11776">MVLLKNIIAVIGVLSILYFIIKLISNIDVVKLFMTTRFVNVPISFYELLFMKMRGVDLGIIVNTFIVLRKAYINVKLKELEVAWLDGINLEKVSGTLMEAKKK</sequence>
<evidence type="ECO:0000313" key="6">
    <source>
        <dbReference type="EMBL" id="MBL3658823.1"/>
    </source>
</evidence>
<feature type="transmembrane region" description="Helical" evidence="5">
    <location>
        <begin position="7"/>
        <end position="25"/>
    </location>
</feature>
<evidence type="ECO:0000256" key="2">
    <source>
        <dbReference type="ARBA" id="ARBA00022692"/>
    </source>
</evidence>
<dbReference type="Pfam" id="PF12127">
    <property type="entry name" value="FloA"/>
    <property type="match status" value="1"/>
</dbReference>
<keyword evidence="2 5" id="KW-0812">Transmembrane</keyword>
<dbReference type="EMBL" id="JAESIY010000018">
    <property type="protein sequence ID" value="MBL3658823.1"/>
    <property type="molecule type" value="Genomic_DNA"/>
</dbReference>
<evidence type="ECO:0000313" key="7">
    <source>
        <dbReference type="Proteomes" id="UP000659388"/>
    </source>
</evidence>
<keyword evidence="4 5" id="KW-0472">Membrane</keyword>
<comment type="caution">
    <text evidence="6">The sequence shown here is derived from an EMBL/GenBank/DDBJ whole genome shotgun (WGS) entry which is preliminary data.</text>
</comment>
<reference evidence="6" key="1">
    <citation type="submission" date="2021-01" db="EMBL/GenBank/DDBJ databases">
        <title>Fulvivirga kasyanovii gen. nov., sp nov., a novel member of the phylum Bacteroidetes isolated from seawater in a mussel farm.</title>
        <authorList>
            <person name="Zhao L.-H."/>
            <person name="Wang Z.-J."/>
        </authorList>
    </citation>
    <scope>NUCLEOTIDE SEQUENCE</scope>
    <source>
        <strain evidence="6">2943</strain>
    </source>
</reference>
<gene>
    <name evidence="6" type="ORF">JL102_21925</name>
</gene>
<accession>A0A937K0Y9</accession>
<protein>
    <submittedName>
        <fullName evidence="6">Flotillin-like FloA family protein</fullName>
    </submittedName>
</protein>
<proteinExistence type="predicted"/>
<evidence type="ECO:0000256" key="1">
    <source>
        <dbReference type="ARBA" id="ARBA00022475"/>
    </source>
</evidence>
<keyword evidence="3 5" id="KW-1133">Transmembrane helix</keyword>
<dbReference type="InterPro" id="IPR022853">
    <property type="entry name" value="FloA"/>
</dbReference>
<evidence type="ECO:0000256" key="4">
    <source>
        <dbReference type="ARBA" id="ARBA00023136"/>
    </source>
</evidence>